<dbReference type="InterPro" id="IPR012347">
    <property type="entry name" value="Ferritin-like"/>
</dbReference>
<dbReference type="GO" id="GO:0008198">
    <property type="term" value="F:ferrous iron binding"/>
    <property type="evidence" value="ECO:0007669"/>
    <property type="project" value="TreeGrafter"/>
</dbReference>
<gene>
    <name evidence="9" type="ORF">METESE_30330</name>
</gene>
<proteinExistence type="inferred from homology"/>
<dbReference type="FunFam" id="1.20.1260.10:FF:000001">
    <property type="entry name" value="Non-heme ferritin"/>
    <property type="match status" value="1"/>
</dbReference>
<keyword evidence="5 6" id="KW-0408">Iron</keyword>
<dbReference type="InterPro" id="IPR009040">
    <property type="entry name" value="Ferritin-like_diiron"/>
</dbReference>
<dbReference type="SUPFAM" id="SSF47240">
    <property type="entry name" value="Ferritin-like"/>
    <property type="match status" value="1"/>
</dbReference>
<dbReference type="Gene3D" id="1.20.1260.10">
    <property type="match status" value="1"/>
</dbReference>
<evidence type="ECO:0000256" key="4">
    <source>
        <dbReference type="ARBA" id="ARBA00023002"/>
    </source>
</evidence>
<evidence type="ECO:0000256" key="3">
    <source>
        <dbReference type="ARBA" id="ARBA00022723"/>
    </source>
</evidence>
<dbReference type="AlphaFoldDB" id="A0AA48H142"/>
<organism evidence="9 10">
    <name type="scientific">Mesoterricola sediminis</name>
    <dbReference type="NCBI Taxonomy" id="2927980"/>
    <lineage>
        <taxon>Bacteria</taxon>
        <taxon>Pseudomonadati</taxon>
        <taxon>Acidobacteriota</taxon>
        <taxon>Holophagae</taxon>
        <taxon>Holophagales</taxon>
        <taxon>Holophagaceae</taxon>
        <taxon>Mesoterricola</taxon>
    </lineage>
</organism>
<protein>
    <recommendedName>
        <fullName evidence="7">Ferritin</fullName>
        <ecNumber evidence="7">1.16.3.2</ecNumber>
    </recommendedName>
</protein>
<feature type="binding site" evidence="6">
    <location>
        <position position="127"/>
    </location>
    <ligand>
        <name>Fe cation</name>
        <dbReference type="ChEBI" id="CHEBI:24875"/>
        <label>1</label>
    </ligand>
</feature>
<dbReference type="InterPro" id="IPR008331">
    <property type="entry name" value="Ferritin_DPS_dom"/>
</dbReference>
<dbReference type="Pfam" id="PF00210">
    <property type="entry name" value="Ferritin"/>
    <property type="match status" value="1"/>
</dbReference>
<dbReference type="GO" id="GO:0008199">
    <property type="term" value="F:ferric iron binding"/>
    <property type="evidence" value="ECO:0007669"/>
    <property type="project" value="InterPro"/>
</dbReference>
<evidence type="ECO:0000256" key="5">
    <source>
        <dbReference type="ARBA" id="ARBA00023004"/>
    </source>
</evidence>
<feature type="binding site" evidence="6">
    <location>
        <position position="53"/>
    </location>
    <ligand>
        <name>Fe cation</name>
        <dbReference type="ChEBI" id="CHEBI:24875"/>
        <label>1</label>
    </ligand>
</feature>
<evidence type="ECO:0000256" key="1">
    <source>
        <dbReference type="ARBA" id="ARBA00006950"/>
    </source>
</evidence>
<dbReference type="PANTHER" id="PTHR11431">
    <property type="entry name" value="FERRITIN"/>
    <property type="match status" value="1"/>
</dbReference>
<dbReference type="GO" id="GO:0004322">
    <property type="term" value="F:ferroxidase activity"/>
    <property type="evidence" value="ECO:0007669"/>
    <property type="project" value="TreeGrafter"/>
</dbReference>
<feature type="binding site" evidence="6">
    <location>
        <position position="94"/>
    </location>
    <ligand>
        <name>Fe cation</name>
        <dbReference type="ChEBI" id="CHEBI:24875"/>
        <label>1</label>
    </ligand>
</feature>
<comment type="catalytic activity">
    <reaction evidence="7">
        <text>4 Fe(2+) + O2 + 6 H2O = 4 iron(III) oxide-hydroxide + 12 H(+)</text>
        <dbReference type="Rhea" id="RHEA:11972"/>
        <dbReference type="ChEBI" id="CHEBI:15377"/>
        <dbReference type="ChEBI" id="CHEBI:15378"/>
        <dbReference type="ChEBI" id="CHEBI:15379"/>
        <dbReference type="ChEBI" id="CHEBI:29033"/>
        <dbReference type="ChEBI" id="CHEBI:78619"/>
        <dbReference type="EC" id="1.16.3.2"/>
    </reaction>
</comment>
<evidence type="ECO:0000256" key="2">
    <source>
        <dbReference type="ARBA" id="ARBA00022434"/>
    </source>
</evidence>
<name>A0AA48H142_9BACT</name>
<evidence type="ECO:0000256" key="6">
    <source>
        <dbReference type="PIRSR" id="PIRSR601519-1"/>
    </source>
</evidence>
<evidence type="ECO:0000256" key="7">
    <source>
        <dbReference type="RuleBase" id="RU361145"/>
    </source>
</evidence>
<dbReference type="InterPro" id="IPR009078">
    <property type="entry name" value="Ferritin-like_SF"/>
</dbReference>
<evidence type="ECO:0000313" key="9">
    <source>
        <dbReference type="EMBL" id="BDU78075.1"/>
    </source>
</evidence>
<dbReference type="Proteomes" id="UP001228113">
    <property type="component" value="Chromosome"/>
</dbReference>
<dbReference type="EC" id="1.16.3.2" evidence="7"/>
<feature type="binding site" evidence="6">
    <location>
        <position position="50"/>
    </location>
    <ligand>
        <name>Fe cation</name>
        <dbReference type="ChEBI" id="CHEBI:24875"/>
        <label>1</label>
    </ligand>
</feature>
<keyword evidence="7" id="KW-0963">Cytoplasm</keyword>
<dbReference type="GO" id="GO:0005829">
    <property type="term" value="C:cytosol"/>
    <property type="evidence" value="ECO:0007669"/>
    <property type="project" value="TreeGrafter"/>
</dbReference>
<dbReference type="CDD" id="cd01055">
    <property type="entry name" value="Nonheme_Ferritin"/>
    <property type="match status" value="1"/>
</dbReference>
<keyword evidence="4" id="KW-0560">Oxidoreductase</keyword>
<evidence type="ECO:0000259" key="8">
    <source>
        <dbReference type="PROSITE" id="PS50905"/>
    </source>
</evidence>
<feature type="binding site" evidence="6">
    <location>
        <position position="17"/>
    </location>
    <ligand>
        <name>Fe cation</name>
        <dbReference type="ChEBI" id="CHEBI:24875"/>
        <label>1</label>
    </ligand>
</feature>
<keyword evidence="10" id="KW-1185">Reference proteome</keyword>
<feature type="domain" description="Ferritin-like diiron" evidence="8">
    <location>
        <begin position="1"/>
        <end position="145"/>
    </location>
</feature>
<dbReference type="GO" id="GO:0006879">
    <property type="term" value="P:intracellular iron ion homeostasis"/>
    <property type="evidence" value="ECO:0007669"/>
    <property type="project" value="UniProtKB-KW"/>
</dbReference>
<dbReference type="RefSeq" id="WP_243333466.1">
    <property type="nucleotide sequence ID" value="NZ_AP027081.1"/>
</dbReference>
<comment type="function">
    <text evidence="7">Iron-storage protein.</text>
</comment>
<sequence>MISAATLAALNAQINAEQYTAQLYLAMSAHLAERSYLGFAHWLRVQSQEEAEHALKLVDFVLDRRGKLELRAINPPPSEFDGPTSIFEQVMAHERENTVSISRCFELARAGGDHATEIALQWFVTEQVREEQAVSSVVDRLRAVGEQGGAIWHLDHQMSKRGR</sequence>
<dbReference type="PANTHER" id="PTHR11431:SF127">
    <property type="entry name" value="BACTERIAL NON-HEME FERRITIN"/>
    <property type="match status" value="1"/>
</dbReference>
<keyword evidence="3 6" id="KW-0479">Metal-binding</keyword>
<dbReference type="InterPro" id="IPR041719">
    <property type="entry name" value="Ferritin_prok"/>
</dbReference>
<evidence type="ECO:0000313" key="10">
    <source>
        <dbReference type="Proteomes" id="UP001228113"/>
    </source>
</evidence>
<comment type="subcellular location">
    <subcellularLocation>
        <location evidence="7">Cytoplasm</location>
    </subcellularLocation>
</comment>
<dbReference type="InterPro" id="IPR001519">
    <property type="entry name" value="Ferritin"/>
</dbReference>
<dbReference type="GO" id="GO:0006826">
    <property type="term" value="P:iron ion transport"/>
    <property type="evidence" value="ECO:0007669"/>
    <property type="project" value="InterPro"/>
</dbReference>
<reference evidence="9" key="1">
    <citation type="journal article" date="2023" name="Int. J. Syst. Evol. Microbiol.">
        <title>Mesoterricola silvestris gen. nov., sp. nov., Mesoterricola sediminis sp. nov., Geothrix oryzae sp. nov., Geothrix edaphica sp. nov., Geothrix rubra sp. nov., and Geothrix limicola sp. nov., six novel members of Acidobacteriota isolated from soils.</title>
        <authorList>
            <person name="Itoh H."/>
            <person name="Sugisawa Y."/>
            <person name="Mise K."/>
            <person name="Xu Z."/>
            <person name="Kuniyasu M."/>
            <person name="Ushijima N."/>
            <person name="Kawano K."/>
            <person name="Kobayashi E."/>
            <person name="Shiratori Y."/>
            <person name="Masuda Y."/>
            <person name="Senoo K."/>
        </authorList>
    </citation>
    <scope>NUCLEOTIDE SEQUENCE</scope>
    <source>
        <strain evidence="9">W786</strain>
    </source>
</reference>
<comment type="similarity">
    <text evidence="1 7">Belongs to the ferritin family. Prokaryotic subfamily.</text>
</comment>
<keyword evidence="2 7" id="KW-0409">Iron storage</keyword>
<dbReference type="GO" id="GO:0042802">
    <property type="term" value="F:identical protein binding"/>
    <property type="evidence" value="ECO:0007669"/>
    <property type="project" value="UniProtKB-ARBA"/>
</dbReference>
<dbReference type="KEGG" id="msea:METESE_30330"/>
<accession>A0AA48H142</accession>
<dbReference type="PROSITE" id="PS50905">
    <property type="entry name" value="FERRITIN_LIKE"/>
    <property type="match status" value="1"/>
</dbReference>
<dbReference type="EMBL" id="AP027081">
    <property type="protein sequence ID" value="BDU78075.1"/>
    <property type="molecule type" value="Genomic_DNA"/>
</dbReference>